<protein>
    <submittedName>
        <fullName evidence="4">Cell envelope-related function transcriptional attenuator common domain protein</fullName>
    </submittedName>
</protein>
<evidence type="ECO:0000313" key="4">
    <source>
        <dbReference type="EMBL" id="AFZ66960.1"/>
    </source>
</evidence>
<keyword evidence="5" id="KW-1185">Reference proteome</keyword>
<dbReference type="OrthoDB" id="56518at2"/>
<proteinExistence type="inferred from homology"/>
<dbReference type="Gene3D" id="3.40.630.190">
    <property type="entry name" value="LCP protein"/>
    <property type="match status" value="1"/>
</dbReference>
<evidence type="ECO:0000313" key="5">
    <source>
        <dbReference type="Proteomes" id="UP000010467"/>
    </source>
</evidence>
<dbReference type="Pfam" id="PF03816">
    <property type="entry name" value="LytR_cpsA_psr"/>
    <property type="match status" value="1"/>
</dbReference>
<feature type="domain" description="LytR/CpsA/Psr regulator C-terminal" evidence="3">
    <location>
        <begin position="330"/>
        <end position="413"/>
    </location>
</feature>
<dbReference type="eggNOG" id="COG1316">
    <property type="taxonomic scope" value="Bacteria"/>
</dbReference>
<dbReference type="PATRIC" id="fig|937777.3.peg.1425"/>
<dbReference type="InterPro" id="IPR027381">
    <property type="entry name" value="LytR/CpsA/Psr_C"/>
</dbReference>
<dbReference type="HOGENOM" id="CLU_637304_0_0_0"/>
<accession>L0A1R6</accession>
<sequence>MSHKPKQSAAPKPTEFYSEAGRTVPVWRAWQLASIALATLSLAGYWTLTSTAGEVRRAALVTPEGQPPRFTVLLAGRDIAYCYYRTPCQDQNSERAQRESRTDTLMLMKVDGTRVNILTVPRDTQAGSFDSFLDAGSQKINAAYAFGGPEQLVSRIEEITGERIDYYAVVRTDFVAAVISALGGLVVNVPAKIDFDDYAAGLHVHLESGPQRLNGKEAVAFLRMRKGVGDDYGRMDHQKAAIAQLVDKLRTPGGLAGALPAILRGFSGSVQTNADPALIQQMVPYLRDYKLSFATLPTREIPGTTNLMPDREALAELWGGASTTLASEQSVPVRIVDASGTGLGPKVAWALKARGFRVTEVSDSAISGERSQVFTLSEVGSAESVSRWLDLPRLQGLRFPVERGEVGVYLGTDARARYAELARLPLSLRP</sequence>
<dbReference type="PANTHER" id="PTHR33392:SF6">
    <property type="entry name" value="POLYISOPRENYL-TEICHOIC ACID--PEPTIDOGLYCAN TEICHOIC ACID TRANSFERASE TAGU"/>
    <property type="match status" value="1"/>
</dbReference>
<organism evidence="4 5">
    <name type="scientific">Deinococcus peraridilitoris (strain DSM 19664 / LMG 22246 / CIP 109416 / KR-200)</name>
    <dbReference type="NCBI Taxonomy" id="937777"/>
    <lineage>
        <taxon>Bacteria</taxon>
        <taxon>Thermotogati</taxon>
        <taxon>Deinococcota</taxon>
        <taxon>Deinococci</taxon>
        <taxon>Deinococcales</taxon>
        <taxon>Deinococcaceae</taxon>
        <taxon>Deinococcus</taxon>
    </lineage>
</organism>
<dbReference type="RefSeq" id="WP_015235268.1">
    <property type="nucleotide sequence ID" value="NC_019793.1"/>
</dbReference>
<dbReference type="Pfam" id="PF13399">
    <property type="entry name" value="LytR_C"/>
    <property type="match status" value="1"/>
</dbReference>
<dbReference type="Proteomes" id="UP000010467">
    <property type="component" value="Chromosome"/>
</dbReference>
<dbReference type="PANTHER" id="PTHR33392">
    <property type="entry name" value="POLYISOPRENYL-TEICHOIC ACID--PEPTIDOGLYCAN TEICHOIC ACID TRANSFERASE TAGU"/>
    <property type="match status" value="1"/>
</dbReference>
<dbReference type="EMBL" id="CP003382">
    <property type="protein sequence ID" value="AFZ66960.1"/>
    <property type="molecule type" value="Genomic_DNA"/>
</dbReference>
<name>L0A1R6_DEIPD</name>
<dbReference type="NCBIfam" id="TIGR00350">
    <property type="entry name" value="lytR_cpsA_psr"/>
    <property type="match status" value="1"/>
</dbReference>
<dbReference type="InterPro" id="IPR004474">
    <property type="entry name" value="LytR_CpsA_psr"/>
</dbReference>
<dbReference type="AlphaFoldDB" id="L0A1R6"/>
<dbReference type="KEGG" id="dpd:Deipe_1419"/>
<feature type="domain" description="Cell envelope-related transcriptional attenuator" evidence="2">
    <location>
        <begin position="101"/>
        <end position="249"/>
    </location>
</feature>
<gene>
    <name evidence="4" type="ordered locus">Deipe_1419</name>
</gene>
<dbReference type="STRING" id="937777.Deipe_1419"/>
<evidence type="ECO:0000256" key="1">
    <source>
        <dbReference type="ARBA" id="ARBA00006068"/>
    </source>
</evidence>
<comment type="similarity">
    <text evidence="1">Belongs to the LytR/CpsA/Psr (LCP) family.</text>
</comment>
<dbReference type="InterPro" id="IPR050922">
    <property type="entry name" value="LytR/CpsA/Psr_CW_biosynth"/>
</dbReference>
<reference evidence="5" key="1">
    <citation type="submission" date="2012-03" db="EMBL/GenBank/DDBJ databases">
        <title>Complete sequence of chromosome of Deinococcus peraridilitoris DSM 19664.</title>
        <authorList>
            <person name="Lucas S."/>
            <person name="Copeland A."/>
            <person name="Lapidus A."/>
            <person name="Glavina del Rio T."/>
            <person name="Dalin E."/>
            <person name="Tice H."/>
            <person name="Bruce D."/>
            <person name="Goodwin L."/>
            <person name="Pitluck S."/>
            <person name="Peters L."/>
            <person name="Mikhailova N."/>
            <person name="Lu M."/>
            <person name="Kyrpides N."/>
            <person name="Mavromatis K."/>
            <person name="Ivanova N."/>
            <person name="Brettin T."/>
            <person name="Detter J.C."/>
            <person name="Han C."/>
            <person name="Larimer F."/>
            <person name="Land M."/>
            <person name="Hauser L."/>
            <person name="Markowitz V."/>
            <person name="Cheng J.-F."/>
            <person name="Hugenholtz P."/>
            <person name="Woyke T."/>
            <person name="Wu D."/>
            <person name="Pukall R."/>
            <person name="Steenblock K."/>
            <person name="Brambilla E."/>
            <person name="Klenk H.-P."/>
            <person name="Eisen J.A."/>
        </authorList>
    </citation>
    <scope>NUCLEOTIDE SEQUENCE [LARGE SCALE GENOMIC DNA]</scope>
    <source>
        <strain evidence="5">DSM 19664 / LMG 22246 / CIP 109416 / KR-200</strain>
    </source>
</reference>
<evidence type="ECO:0000259" key="2">
    <source>
        <dbReference type="Pfam" id="PF03816"/>
    </source>
</evidence>
<evidence type="ECO:0000259" key="3">
    <source>
        <dbReference type="Pfam" id="PF13399"/>
    </source>
</evidence>